<dbReference type="RefSeq" id="XP_008716922.1">
    <property type="nucleotide sequence ID" value="XM_008718700.1"/>
</dbReference>
<dbReference type="HOGENOM" id="CLU_006937_6_0_1"/>
<dbReference type="EMBL" id="KB822720">
    <property type="protein sequence ID" value="ETN40079.1"/>
    <property type="molecule type" value="Genomic_DNA"/>
</dbReference>
<dbReference type="Gene3D" id="3.50.50.60">
    <property type="entry name" value="FAD/NAD(P)-binding domain"/>
    <property type="match status" value="2"/>
</dbReference>
<dbReference type="AlphaFoldDB" id="W2RWK8"/>
<dbReference type="eggNOG" id="KOG1399">
    <property type="taxonomic scope" value="Eukaryota"/>
</dbReference>
<reference evidence="6 7" key="1">
    <citation type="submission" date="2013-03" db="EMBL/GenBank/DDBJ databases">
        <title>The Genome Sequence of Phialophora europaea CBS 101466.</title>
        <authorList>
            <consortium name="The Broad Institute Genomics Platform"/>
            <person name="Cuomo C."/>
            <person name="de Hoog S."/>
            <person name="Gorbushina A."/>
            <person name="Walker B."/>
            <person name="Young S.K."/>
            <person name="Zeng Q."/>
            <person name="Gargeya S."/>
            <person name="Fitzgerald M."/>
            <person name="Haas B."/>
            <person name="Abouelleil A."/>
            <person name="Allen A.W."/>
            <person name="Alvarado L."/>
            <person name="Arachchi H.M."/>
            <person name="Berlin A.M."/>
            <person name="Chapman S.B."/>
            <person name="Gainer-Dewar J."/>
            <person name="Goldberg J."/>
            <person name="Griggs A."/>
            <person name="Gujja S."/>
            <person name="Hansen M."/>
            <person name="Howarth C."/>
            <person name="Imamovic A."/>
            <person name="Ireland A."/>
            <person name="Larimer J."/>
            <person name="McCowan C."/>
            <person name="Murphy C."/>
            <person name="Pearson M."/>
            <person name="Poon T.W."/>
            <person name="Priest M."/>
            <person name="Roberts A."/>
            <person name="Saif S."/>
            <person name="Shea T."/>
            <person name="Sisk P."/>
            <person name="Sykes S."/>
            <person name="Wortman J."/>
            <person name="Nusbaum C."/>
            <person name="Birren B."/>
        </authorList>
    </citation>
    <scope>NUCLEOTIDE SEQUENCE [LARGE SCALE GENOMIC DNA]</scope>
    <source>
        <strain evidence="6 7">CBS 101466</strain>
    </source>
</reference>
<name>W2RWK8_CYPE1</name>
<dbReference type="GO" id="GO:0050661">
    <property type="term" value="F:NADP binding"/>
    <property type="evidence" value="ECO:0007669"/>
    <property type="project" value="InterPro"/>
</dbReference>
<keyword evidence="7" id="KW-1185">Reference proteome</keyword>
<accession>W2RWK8</accession>
<dbReference type="InterPro" id="IPR020946">
    <property type="entry name" value="Flavin_mOase-like"/>
</dbReference>
<dbReference type="InterPro" id="IPR036188">
    <property type="entry name" value="FAD/NAD-bd_sf"/>
</dbReference>
<evidence type="ECO:0008006" key="8">
    <source>
        <dbReference type="Google" id="ProtNLM"/>
    </source>
</evidence>
<dbReference type="Pfam" id="PF00743">
    <property type="entry name" value="FMO-like"/>
    <property type="match status" value="1"/>
</dbReference>
<keyword evidence="4" id="KW-0274">FAD</keyword>
<dbReference type="GO" id="GO:0050660">
    <property type="term" value="F:flavin adenine dinucleotide binding"/>
    <property type="evidence" value="ECO:0007669"/>
    <property type="project" value="InterPro"/>
</dbReference>
<dbReference type="Proteomes" id="UP000030752">
    <property type="component" value="Unassembled WGS sequence"/>
</dbReference>
<evidence type="ECO:0000313" key="6">
    <source>
        <dbReference type="EMBL" id="ETN40079.1"/>
    </source>
</evidence>
<evidence type="ECO:0000256" key="1">
    <source>
        <dbReference type="ARBA" id="ARBA00001974"/>
    </source>
</evidence>
<dbReference type="InterPro" id="IPR051209">
    <property type="entry name" value="FAD-bind_Monooxygenase_sf"/>
</dbReference>
<evidence type="ECO:0000256" key="3">
    <source>
        <dbReference type="ARBA" id="ARBA00022630"/>
    </source>
</evidence>
<dbReference type="GO" id="GO:0004499">
    <property type="term" value="F:N,N-dimethylaniline monooxygenase activity"/>
    <property type="evidence" value="ECO:0007669"/>
    <property type="project" value="InterPro"/>
</dbReference>
<dbReference type="PANTHER" id="PTHR42877:SF1">
    <property type="entry name" value="FAD-BINDING MONOOXYGENASE STCW"/>
    <property type="match status" value="1"/>
</dbReference>
<comment type="cofactor">
    <cofactor evidence="1">
        <name>FAD</name>
        <dbReference type="ChEBI" id="CHEBI:57692"/>
    </cofactor>
</comment>
<organism evidence="6 7">
    <name type="scientific">Cyphellophora europaea (strain CBS 101466)</name>
    <name type="common">Phialophora europaea</name>
    <dbReference type="NCBI Taxonomy" id="1220924"/>
    <lineage>
        <taxon>Eukaryota</taxon>
        <taxon>Fungi</taxon>
        <taxon>Dikarya</taxon>
        <taxon>Ascomycota</taxon>
        <taxon>Pezizomycotina</taxon>
        <taxon>Eurotiomycetes</taxon>
        <taxon>Chaetothyriomycetidae</taxon>
        <taxon>Chaetothyriales</taxon>
        <taxon>Cyphellophoraceae</taxon>
        <taxon>Cyphellophora</taxon>
    </lineage>
</organism>
<dbReference type="VEuPathDB" id="FungiDB:HMPREF1541_04354"/>
<dbReference type="PANTHER" id="PTHR42877">
    <property type="entry name" value="L-ORNITHINE N(5)-MONOOXYGENASE-RELATED"/>
    <property type="match status" value="1"/>
</dbReference>
<evidence type="ECO:0000256" key="2">
    <source>
        <dbReference type="ARBA" id="ARBA00010139"/>
    </source>
</evidence>
<gene>
    <name evidence="6" type="ORF">HMPREF1541_04354</name>
</gene>
<dbReference type="InParanoid" id="W2RWK8"/>
<dbReference type="OrthoDB" id="74360at2759"/>
<proteinExistence type="inferred from homology"/>
<dbReference type="SUPFAM" id="SSF51905">
    <property type="entry name" value="FAD/NAD(P)-binding domain"/>
    <property type="match status" value="1"/>
</dbReference>
<protein>
    <recommendedName>
        <fullName evidence="8">Sterigmatocystin biosynthesis monooxygenase stcW</fullName>
    </recommendedName>
</protein>
<sequence>MAPDIDSISSEPLANHATDGYANNGVARAEYTIPDIVLHGPFTRKIKVLSIGAGVTGIMNAYHIQKLLKNVEHVIYEKNADIGGTWLENRYPGAACDIPSHAYTYPFALNPDWPRFFSYSPDIWKYLNKVCDVWGLRKYMTFDTEVVGAYWQEEEGEWLVKLRETKGGQSRLFDERCHVLLHGTGILNNFKWPNIEGMEKFKGKIVHTARWPSDYQAEAWKNDSVAIIGSGASSIQTVPTMQPHVKHMDIFVRTPVWFVEIANNFGANHAYTDSQRSDYRDPYKIVEHAKSIEDQVNGLWGTFFKGATAQTEGQKLLKARMAEFIKDERLLKGFTPSWGIGCRRVTPGDPYMTAIQKENVDVHFTAVNKITETGVVGADGTERQCDTIVCATGFDVSYRPRFPIIGRNGVDLADKWRVCPEGYMGLGIPDFPNFLTFIGPNWPVENGSVMGPLYYVSLYALQVIRKLQSEYVHSLAPRQDVTDDFNAHCQEWVRHTVWTEDCRSWYKNNETGRVNAVWPGSSLHYIEAIRNVRYEDFEIRYVGVARQNRFAYLGMGTTEALVTKGDPSPYLNVAMIDPDWMRAVGMDEGKIHDAKIKELEEKKKVQAERSKESVESVSLS</sequence>
<keyword evidence="3" id="KW-0285">Flavoprotein</keyword>
<evidence type="ECO:0000256" key="4">
    <source>
        <dbReference type="ARBA" id="ARBA00022827"/>
    </source>
</evidence>
<evidence type="ECO:0000256" key="5">
    <source>
        <dbReference type="ARBA" id="ARBA00023002"/>
    </source>
</evidence>
<evidence type="ECO:0000313" key="7">
    <source>
        <dbReference type="Proteomes" id="UP000030752"/>
    </source>
</evidence>
<keyword evidence="5" id="KW-0560">Oxidoreductase</keyword>
<comment type="similarity">
    <text evidence="2">Belongs to the FAD-binding monooxygenase family.</text>
</comment>
<dbReference type="GeneID" id="19971693"/>